<reference evidence="17 18" key="1">
    <citation type="submission" date="2016-10" db="EMBL/GenBank/DDBJ databases">
        <title>Genome sequence of the basidiomycete white-rot fungus Trametes pubescens.</title>
        <authorList>
            <person name="Makela M.R."/>
            <person name="Granchi Z."/>
            <person name="Peng M."/>
            <person name="De Vries R.P."/>
            <person name="Grigoriev I."/>
            <person name="Riley R."/>
            <person name="Hilden K."/>
        </authorList>
    </citation>
    <scope>NUCLEOTIDE SEQUENCE [LARGE SCALE GENOMIC DNA]</scope>
    <source>
        <strain evidence="17 18">FBCC735</strain>
    </source>
</reference>
<dbReference type="GO" id="GO:0003887">
    <property type="term" value="F:DNA-directed DNA polymerase activity"/>
    <property type="evidence" value="ECO:0007669"/>
    <property type="project" value="UniProtKB-KW"/>
</dbReference>
<dbReference type="Pfam" id="PF07727">
    <property type="entry name" value="RVT_2"/>
    <property type="match status" value="1"/>
</dbReference>
<evidence type="ECO:0000256" key="9">
    <source>
        <dbReference type="ARBA" id="ARBA00022908"/>
    </source>
</evidence>
<dbReference type="Pfam" id="PF25597">
    <property type="entry name" value="SH3_retrovirus"/>
    <property type="match status" value="1"/>
</dbReference>
<dbReference type="OrthoDB" id="2640446at2759"/>
<dbReference type="InterPro" id="IPR043502">
    <property type="entry name" value="DNA/RNA_pol_sf"/>
</dbReference>
<keyword evidence="1" id="KW-0815">Transposition</keyword>
<keyword evidence="3" id="KW-0540">Nuclease</keyword>
<dbReference type="SUPFAM" id="SSF56672">
    <property type="entry name" value="DNA/RNA polymerases"/>
    <property type="match status" value="1"/>
</dbReference>
<keyword evidence="12" id="KW-0233">DNA recombination</keyword>
<keyword evidence="13" id="KW-0511">Multifunctional enzyme</keyword>
<dbReference type="Gene3D" id="3.30.420.10">
    <property type="entry name" value="Ribonuclease H-like superfamily/Ribonuclease H"/>
    <property type="match status" value="1"/>
</dbReference>
<dbReference type="GO" id="GO:0003723">
    <property type="term" value="F:RNA binding"/>
    <property type="evidence" value="ECO:0007669"/>
    <property type="project" value="UniProtKB-KW"/>
</dbReference>
<accession>A0A1M2V5M2</accession>
<evidence type="ECO:0000256" key="13">
    <source>
        <dbReference type="ARBA" id="ARBA00023268"/>
    </source>
</evidence>
<evidence type="ECO:0000256" key="7">
    <source>
        <dbReference type="ARBA" id="ARBA00022842"/>
    </source>
</evidence>
<keyword evidence="9" id="KW-0229">DNA integration</keyword>
<evidence type="ECO:0000256" key="4">
    <source>
        <dbReference type="ARBA" id="ARBA00022723"/>
    </source>
</evidence>
<dbReference type="InterPro" id="IPR013103">
    <property type="entry name" value="RVT_2"/>
</dbReference>
<evidence type="ECO:0000313" key="17">
    <source>
        <dbReference type="EMBL" id="OJT02864.1"/>
    </source>
</evidence>
<keyword evidence="5" id="KW-0255">Endonuclease</keyword>
<dbReference type="InterPro" id="IPR057670">
    <property type="entry name" value="SH3_retrovirus"/>
</dbReference>
<dbReference type="GO" id="GO:0016787">
    <property type="term" value="F:hydrolase activity"/>
    <property type="evidence" value="ECO:0007669"/>
    <property type="project" value="UniProtKB-KW"/>
</dbReference>
<dbReference type="SUPFAM" id="SSF53098">
    <property type="entry name" value="Ribonuclease H-like"/>
    <property type="match status" value="1"/>
</dbReference>
<dbReference type="GO" id="GO:0003964">
    <property type="term" value="F:RNA-directed DNA polymerase activity"/>
    <property type="evidence" value="ECO:0007669"/>
    <property type="project" value="UniProtKB-KW"/>
</dbReference>
<evidence type="ECO:0000256" key="8">
    <source>
        <dbReference type="ARBA" id="ARBA00022884"/>
    </source>
</evidence>
<dbReference type="GO" id="GO:0032196">
    <property type="term" value="P:transposition"/>
    <property type="evidence" value="ECO:0007669"/>
    <property type="project" value="UniProtKB-KW"/>
</dbReference>
<dbReference type="STRING" id="154538.A0A1M2V5M2"/>
<dbReference type="GO" id="GO:0006310">
    <property type="term" value="P:DNA recombination"/>
    <property type="evidence" value="ECO:0007669"/>
    <property type="project" value="UniProtKB-KW"/>
</dbReference>
<comment type="catalytic activity">
    <reaction evidence="15">
        <text>DNA(n) + a 2'-deoxyribonucleoside 5'-triphosphate = DNA(n+1) + diphosphate</text>
        <dbReference type="Rhea" id="RHEA:22508"/>
        <dbReference type="Rhea" id="RHEA-COMP:17339"/>
        <dbReference type="Rhea" id="RHEA-COMP:17340"/>
        <dbReference type="ChEBI" id="CHEBI:33019"/>
        <dbReference type="ChEBI" id="CHEBI:61560"/>
        <dbReference type="ChEBI" id="CHEBI:173112"/>
        <dbReference type="EC" id="2.7.7.7"/>
    </reaction>
</comment>
<name>A0A1M2V5M2_TRAPU</name>
<feature type="domain" description="Integrase catalytic" evidence="16">
    <location>
        <begin position="1"/>
        <end position="159"/>
    </location>
</feature>
<evidence type="ECO:0000256" key="12">
    <source>
        <dbReference type="ARBA" id="ARBA00023172"/>
    </source>
</evidence>
<dbReference type="InterPro" id="IPR001584">
    <property type="entry name" value="Integrase_cat-core"/>
</dbReference>
<evidence type="ECO:0000256" key="15">
    <source>
        <dbReference type="ARBA" id="ARBA00049244"/>
    </source>
</evidence>
<keyword evidence="11" id="KW-0808">Transferase</keyword>
<organism evidence="17 18">
    <name type="scientific">Trametes pubescens</name>
    <name type="common">White-rot fungus</name>
    <dbReference type="NCBI Taxonomy" id="154538"/>
    <lineage>
        <taxon>Eukaryota</taxon>
        <taxon>Fungi</taxon>
        <taxon>Dikarya</taxon>
        <taxon>Basidiomycota</taxon>
        <taxon>Agaricomycotina</taxon>
        <taxon>Agaricomycetes</taxon>
        <taxon>Polyporales</taxon>
        <taxon>Polyporaceae</taxon>
        <taxon>Trametes</taxon>
    </lineage>
</organism>
<keyword evidence="6" id="KW-0378">Hydrolase</keyword>
<dbReference type="EMBL" id="MNAD01001646">
    <property type="protein sequence ID" value="OJT02864.1"/>
    <property type="molecule type" value="Genomic_DNA"/>
</dbReference>
<dbReference type="PANTHER" id="PTHR42648">
    <property type="entry name" value="TRANSPOSASE, PUTATIVE-RELATED"/>
    <property type="match status" value="1"/>
</dbReference>
<dbReference type="OMA" id="WIYENDI"/>
<evidence type="ECO:0000256" key="6">
    <source>
        <dbReference type="ARBA" id="ARBA00022801"/>
    </source>
</evidence>
<dbReference type="InterPro" id="IPR012337">
    <property type="entry name" value="RNaseH-like_sf"/>
</dbReference>
<evidence type="ECO:0000313" key="18">
    <source>
        <dbReference type="Proteomes" id="UP000184267"/>
    </source>
</evidence>
<dbReference type="PROSITE" id="PS50994">
    <property type="entry name" value="INTEGRASE"/>
    <property type="match status" value="1"/>
</dbReference>
<gene>
    <name evidence="17" type="ORF">TRAPUB_6589</name>
</gene>
<dbReference type="InterPro" id="IPR039537">
    <property type="entry name" value="Retrotran_Ty1/copia-like"/>
</dbReference>
<keyword evidence="18" id="KW-1185">Reference proteome</keyword>
<keyword evidence="2" id="KW-0548">Nucleotidyltransferase</keyword>
<dbReference type="Pfam" id="PF00665">
    <property type="entry name" value="rve"/>
    <property type="match status" value="1"/>
</dbReference>
<dbReference type="AlphaFoldDB" id="A0A1M2V5M2"/>
<evidence type="ECO:0000256" key="14">
    <source>
        <dbReference type="ARBA" id="ARBA00048173"/>
    </source>
</evidence>
<keyword evidence="10" id="KW-0695">RNA-directed DNA polymerase</keyword>
<keyword evidence="7" id="KW-0460">Magnesium</keyword>
<keyword evidence="4" id="KW-0479">Metal-binding</keyword>
<dbReference type="PANTHER" id="PTHR42648:SF11">
    <property type="entry name" value="TRANSPOSON TY4-P GAG-POL POLYPROTEIN"/>
    <property type="match status" value="1"/>
</dbReference>
<evidence type="ECO:0000256" key="3">
    <source>
        <dbReference type="ARBA" id="ARBA00022722"/>
    </source>
</evidence>
<evidence type="ECO:0000256" key="1">
    <source>
        <dbReference type="ARBA" id="ARBA00022578"/>
    </source>
</evidence>
<evidence type="ECO:0000256" key="5">
    <source>
        <dbReference type="ARBA" id="ARBA00022759"/>
    </source>
</evidence>
<dbReference type="GO" id="GO:0005634">
    <property type="term" value="C:nucleus"/>
    <property type="evidence" value="ECO:0007669"/>
    <property type="project" value="UniProtKB-ARBA"/>
</dbReference>
<comment type="caution">
    <text evidence="17">The sequence shown here is derived from an EMBL/GenBank/DDBJ whole genome shotgun (WGS) entry which is preliminary data.</text>
</comment>
<keyword evidence="11" id="KW-0239">DNA-directed DNA polymerase</keyword>
<sequence length="679" mass="75505">MHSDLWGPSRIATIGGRRYYISFTDDKTRFSTLYLLRHKSEAFDSFKAIEAYLERHHNARIRFFNTDRGGEYLSEEFKSYLDAHGIEYKLSVHDTHEEAGVSEQLNRTIMEKVRAMLIDSGLPHFLWGEAALHATWLKNRTATKALDGRTPFEALNGVPPDMRGVPIWGSKVWVHDTSDGKLGERAKCGHWVGFDAQSKGSRIYWPGKRSITVERSIRFTDPGFPLADALDDTAELEGVEESSDNADAPQRKLTQSPELLDDDLPPSEAEALPQVVADLPPAPPAVLPPVVDLLPAPPAALLPAPLAAVPPVIPLPAEEASAPRRSMRARTQAMPSAAPLPTIQELCEAADDQAVEDLLVEEIDGMAMAVQMAEVEGLDPRSLAEAKRRPEWPRWEEAMAEELCALEAHETWRLEKPPPGANIISCRWVFHAKKDASGNVYRYRARLVARGFSQVPGVDFFDTYAPVAKTASIRVALAFAARHDFEVHQVDVKSAYLNGEFEDNEVIWMAVPPGSNLTNDKTLVLRLLRPLYGLKQSARHWHKKLLHVLCEKLRMAQSDVDQAVFYRAEGTDLIVIVVHVDDLTVVTATVALVVEVKAKLREAFDISDKGEIHFILGFAVLRDRSNRRLSLSQTAYIESIVRRFGLEDAKPVSTPMDPHIALTSAQSPSTPAEIGAMRD</sequence>
<proteinExistence type="predicted"/>
<dbReference type="GO" id="GO:0004519">
    <property type="term" value="F:endonuclease activity"/>
    <property type="evidence" value="ECO:0007669"/>
    <property type="project" value="UniProtKB-KW"/>
</dbReference>
<keyword evidence="8" id="KW-0694">RNA-binding</keyword>
<dbReference type="InterPro" id="IPR036397">
    <property type="entry name" value="RNaseH_sf"/>
</dbReference>
<dbReference type="Proteomes" id="UP000184267">
    <property type="component" value="Unassembled WGS sequence"/>
</dbReference>
<evidence type="ECO:0000256" key="2">
    <source>
        <dbReference type="ARBA" id="ARBA00022695"/>
    </source>
</evidence>
<evidence type="ECO:0000259" key="16">
    <source>
        <dbReference type="PROSITE" id="PS50994"/>
    </source>
</evidence>
<feature type="non-terminal residue" evidence="17">
    <location>
        <position position="679"/>
    </location>
</feature>
<dbReference type="GO" id="GO:0046872">
    <property type="term" value="F:metal ion binding"/>
    <property type="evidence" value="ECO:0007669"/>
    <property type="project" value="UniProtKB-KW"/>
</dbReference>
<comment type="catalytic activity">
    <reaction evidence="14">
        <text>DNA(n) + a 2'-deoxyribonucleoside 5'-triphosphate = DNA(n+1) + diphosphate</text>
        <dbReference type="Rhea" id="RHEA:22508"/>
        <dbReference type="Rhea" id="RHEA-COMP:17339"/>
        <dbReference type="Rhea" id="RHEA-COMP:17340"/>
        <dbReference type="ChEBI" id="CHEBI:33019"/>
        <dbReference type="ChEBI" id="CHEBI:61560"/>
        <dbReference type="ChEBI" id="CHEBI:173112"/>
        <dbReference type="EC" id="2.7.7.49"/>
    </reaction>
</comment>
<protein>
    <submittedName>
        <fullName evidence="17">Retrovirus-related Pol polyprotein from transposon TNT 1-94</fullName>
    </submittedName>
</protein>
<evidence type="ECO:0000256" key="11">
    <source>
        <dbReference type="ARBA" id="ARBA00022932"/>
    </source>
</evidence>
<dbReference type="GO" id="GO:0015074">
    <property type="term" value="P:DNA integration"/>
    <property type="evidence" value="ECO:0007669"/>
    <property type="project" value="UniProtKB-KW"/>
</dbReference>
<evidence type="ECO:0000256" key="10">
    <source>
        <dbReference type="ARBA" id="ARBA00022918"/>
    </source>
</evidence>